<keyword evidence="4" id="KW-0119">Carbohydrate metabolism</keyword>
<comment type="catalytic activity">
    <reaction evidence="1">
        <text>Random endo-hydrolysis of N-acetyl-beta-D-glucosaminide (1-&gt;4)-beta-linkages in chitin and chitodextrins.</text>
        <dbReference type="EC" id="3.2.1.14"/>
    </reaction>
</comment>
<evidence type="ECO:0000256" key="1">
    <source>
        <dbReference type="ARBA" id="ARBA00000822"/>
    </source>
</evidence>
<gene>
    <name evidence="11" type="ORF">INT46_011437</name>
</gene>
<comment type="similarity">
    <text evidence="8">Belongs to the glycosyl hydrolase 18 family.</text>
</comment>
<dbReference type="PANTHER" id="PTHR11177">
    <property type="entry name" value="CHITINASE"/>
    <property type="match status" value="1"/>
</dbReference>
<keyword evidence="5 7" id="KW-0326">Glycosidase</keyword>
<comment type="caution">
    <text evidence="11">The sequence shown here is derived from an EMBL/GenBank/DDBJ whole genome shotgun (WGS) entry which is preliminary data.</text>
</comment>
<evidence type="ECO:0000256" key="7">
    <source>
        <dbReference type="RuleBase" id="RU000489"/>
    </source>
</evidence>
<evidence type="ECO:0000256" key="6">
    <source>
        <dbReference type="ARBA" id="ARBA00023326"/>
    </source>
</evidence>
<dbReference type="PROSITE" id="PS01095">
    <property type="entry name" value="GH18_1"/>
    <property type="match status" value="1"/>
</dbReference>
<dbReference type="CDD" id="cd06548">
    <property type="entry name" value="GH18_chitinase"/>
    <property type="match status" value="1"/>
</dbReference>
<feature type="domain" description="GH18" evidence="10">
    <location>
        <begin position="48"/>
        <end position="423"/>
    </location>
</feature>
<evidence type="ECO:0000313" key="12">
    <source>
        <dbReference type="Proteomes" id="UP000650833"/>
    </source>
</evidence>
<dbReference type="AlphaFoldDB" id="A0A8H7R473"/>
<keyword evidence="3" id="KW-0146">Chitin degradation</keyword>
<dbReference type="InterPro" id="IPR050314">
    <property type="entry name" value="Glycosyl_Hydrlase_18"/>
</dbReference>
<dbReference type="SUPFAM" id="SSF51445">
    <property type="entry name" value="(Trans)glycosidases"/>
    <property type="match status" value="1"/>
</dbReference>
<dbReference type="GO" id="GO:0008843">
    <property type="term" value="F:endochitinase activity"/>
    <property type="evidence" value="ECO:0007669"/>
    <property type="project" value="UniProtKB-EC"/>
</dbReference>
<dbReference type="InterPro" id="IPR011583">
    <property type="entry name" value="Chitinase_II/V-like_cat"/>
</dbReference>
<dbReference type="InterPro" id="IPR017853">
    <property type="entry name" value="GH"/>
</dbReference>
<dbReference type="Proteomes" id="UP000650833">
    <property type="component" value="Unassembled WGS sequence"/>
</dbReference>
<reference evidence="11" key="1">
    <citation type="submission" date="2020-12" db="EMBL/GenBank/DDBJ databases">
        <title>Metabolic potential, ecology and presence of endohyphal bacteria is reflected in genomic diversity of Mucoromycotina.</title>
        <authorList>
            <person name="Muszewska A."/>
            <person name="Okrasinska A."/>
            <person name="Steczkiewicz K."/>
            <person name="Drgas O."/>
            <person name="Orlowska M."/>
            <person name="Perlinska-Lenart U."/>
            <person name="Aleksandrzak-Piekarczyk T."/>
            <person name="Szatraj K."/>
            <person name="Zielenkiewicz U."/>
            <person name="Pilsyk S."/>
            <person name="Malc E."/>
            <person name="Mieczkowski P."/>
            <person name="Kruszewska J.S."/>
            <person name="Biernat P."/>
            <person name="Pawlowska J."/>
        </authorList>
    </citation>
    <scope>NUCLEOTIDE SEQUENCE</scope>
    <source>
        <strain evidence="11">CBS 226.32</strain>
    </source>
</reference>
<proteinExistence type="inferred from homology"/>
<name>A0A8H7R473_9FUNG</name>
<evidence type="ECO:0000256" key="3">
    <source>
        <dbReference type="ARBA" id="ARBA00023024"/>
    </source>
</evidence>
<keyword evidence="9" id="KW-0812">Transmembrane</keyword>
<keyword evidence="12" id="KW-1185">Reference proteome</keyword>
<protein>
    <recommendedName>
        <fullName evidence="10">GH18 domain-containing protein</fullName>
    </recommendedName>
</protein>
<organism evidence="11 12">
    <name type="scientific">Mucor plumbeus</name>
    <dbReference type="NCBI Taxonomy" id="97098"/>
    <lineage>
        <taxon>Eukaryota</taxon>
        <taxon>Fungi</taxon>
        <taxon>Fungi incertae sedis</taxon>
        <taxon>Mucoromycota</taxon>
        <taxon>Mucoromycotina</taxon>
        <taxon>Mucoromycetes</taxon>
        <taxon>Mucorales</taxon>
        <taxon>Mucorineae</taxon>
        <taxon>Mucoraceae</taxon>
        <taxon>Mucor</taxon>
    </lineage>
</organism>
<dbReference type="InterPro" id="IPR001223">
    <property type="entry name" value="Glyco_hydro18_cat"/>
</dbReference>
<accession>A0A8H7R473</accession>
<evidence type="ECO:0000256" key="5">
    <source>
        <dbReference type="ARBA" id="ARBA00023295"/>
    </source>
</evidence>
<evidence type="ECO:0000256" key="2">
    <source>
        <dbReference type="ARBA" id="ARBA00022801"/>
    </source>
</evidence>
<dbReference type="GO" id="GO:0006032">
    <property type="term" value="P:chitin catabolic process"/>
    <property type="evidence" value="ECO:0007669"/>
    <property type="project" value="UniProtKB-KW"/>
</dbReference>
<dbReference type="SUPFAM" id="SSF54556">
    <property type="entry name" value="Chitinase insertion domain"/>
    <property type="match status" value="1"/>
</dbReference>
<dbReference type="GO" id="GO:0008061">
    <property type="term" value="F:chitin binding"/>
    <property type="evidence" value="ECO:0007669"/>
    <property type="project" value="InterPro"/>
</dbReference>
<dbReference type="SMART" id="SM00636">
    <property type="entry name" value="Glyco_18"/>
    <property type="match status" value="1"/>
</dbReference>
<evidence type="ECO:0000256" key="9">
    <source>
        <dbReference type="SAM" id="Phobius"/>
    </source>
</evidence>
<keyword evidence="9" id="KW-1133">Transmembrane helix</keyword>
<keyword evidence="2 7" id="KW-0378">Hydrolase</keyword>
<dbReference type="GO" id="GO:0005576">
    <property type="term" value="C:extracellular region"/>
    <property type="evidence" value="ECO:0007669"/>
    <property type="project" value="TreeGrafter"/>
</dbReference>
<dbReference type="OrthoDB" id="76388at2759"/>
<sequence length="443" mass="50312">MFTLRNIIRFAILTPVVVILLTIGWYQQAIDHANLPENTLPHPVDDTYIIAGYFINWGIYDRKFNVIDLKAEKLSHILYAFANVNKDGSIVLGVSEKGYDPWADTDIKFPKDKTIDGVLDPWKENDNDLHGNFKQLALLKQQYRHLKVSLSVGGYSWSSNFSALAATPETRATFTKTAIQHLQDLGLDGIDIDWEFPVDTTDADNYVLLLKEMRTALNDYQLAHDPTDQNFLLSVAMPCGPENYRLLKLGEMARYVDIFYLMAYDFSGDWDQQIGHQSSLYGGPLNVDQAVTYFENEGGVPSKKIVMGMPLYGRGFSNTEGKIGSNYKGVPDGSWDKGSFDYKDLPRKGAKEFMNQERVASWSYDESKREFVTYDSPEVAKIKCEYIKDRQLGGAMFWELTADNSLDESRSLLETVYNSLGDNLNGIENHIKFPLSKYENVLH</sequence>
<dbReference type="Gene3D" id="3.10.50.10">
    <property type="match status" value="1"/>
</dbReference>
<keyword evidence="6" id="KW-0624">Polysaccharide degradation</keyword>
<dbReference type="EMBL" id="JAEPRC010000226">
    <property type="protein sequence ID" value="KAG2203532.1"/>
    <property type="molecule type" value="Genomic_DNA"/>
</dbReference>
<dbReference type="InterPro" id="IPR001579">
    <property type="entry name" value="Glyco_hydro_18_chit_AS"/>
</dbReference>
<evidence type="ECO:0000256" key="4">
    <source>
        <dbReference type="ARBA" id="ARBA00023277"/>
    </source>
</evidence>
<evidence type="ECO:0000256" key="8">
    <source>
        <dbReference type="RuleBase" id="RU004453"/>
    </source>
</evidence>
<feature type="transmembrane region" description="Helical" evidence="9">
    <location>
        <begin position="7"/>
        <end position="26"/>
    </location>
</feature>
<dbReference type="PROSITE" id="PS51910">
    <property type="entry name" value="GH18_2"/>
    <property type="match status" value="1"/>
</dbReference>
<dbReference type="Pfam" id="PF00704">
    <property type="entry name" value="Glyco_hydro_18"/>
    <property type="match status" value="1"/>
</dbReference>
<evidence type="ECO:0000313" key="11">
    <source>
        <dbReference type="EMBL" id="KAG2203532.1"/>
    </source>
</evidence>
<keyword evidence="9" id="KW-0472">Membrane</keyword>
<dbReference type="PANTHER" id="PTHR11177:SF317">
    <property type="entry name" value="CHITINASE 12-RELATED"/>
    <property type="match status" value="1"/>
</dbReference>
<dbReference type="InterPro" id="IPR029070">
    <property type="entry name" value="Chitinase_insertion_sf"/>
</dbReference>
<evidence type="ECO:0000259" key="10">
    <source>
        <dbReference type="PROSITE" id="PS51910"/>
    </source>
</evidence>
<dbReference type="Gene3D" id="3.20.20.80">
    <property type="entry name" value="Glycosidases"/>
    <property type="match status" value="1"/>
</dbReference>
<dbReference type="GO" id="GO:0000272">
    <property type="term" value="P:polysaccharide catabolic process"/>
    <property type="evidence" value="ECO:0007669"/>
    <property type="project" value="UniProtKB-KW"/>
</dbReference>